<feature type="domain" description="Aminoglycoside phosphotransferase" evidence="1">
    <location>
        <begin position="309"/>
        <end position="518"/>
    </location>
</feature>
<comment type="caution">
    <text evidence="2">The sequence shown here is derived from an EMBL/GenBank/DDBJ whole genome shotgun (WGS) entry which is preliminary data.</text>
</comment>
<dbReference type="PANTHER" id="PTHR21310">
    <property type="entry name" value="AMINOGLYCOSIDE PHOSPHOTRANSFERASE-RELATED-RELATED"/>
    <property type="match status" value="1"/>
</dbReference>
<organism evidence="2 3">
    <name type="scientific">Dentipellis fragilis</name>
    <dbReference type="NCBI Taxonomy" id="205917"/>
    <lineage>
        <taxon>Eukaryota</taxon>
        <taxon>Fungi</taxon>
        <taxon>Dikarya</taxon>
        <taxon>Basidiomycota</taxon>
        <taxon>Agaricomycotina</taxon>
        <taxon>Agaricomycetes</taxon>
        <taxon>Russulales</taxon>
        <taxon>Hericiaceae</taxon>
        <taxon>Dentipellis</taxon>
    </lineage>
</organism>
<dbReference type="PANTHER" id="PTHR21310:SF15">
    <property type="entry name" value="AMINOGLYCOSIDE PHOSPHOTRANSFERASE DOMAIN-CONTAINING PROTEIN"/>
    <property type="match status" value="1"/>
</dbReference>
<dbReference type="AlphaFoldDB" id="A0A4Y9YWQ6"/>
<dbReference type="Gene3D" id="3.40.630.30">
    <property type="match status" value="1"/>
</dbReference>
<name>A0A4Y9YWQ6_9AGAM</name>
<dbReference type="InterPro" id="IPR011009">
    <property type="entry name" value="Kinase-like_dom_sf"/>
</dbReference>
<dbReference type="EMBL" id="SEOQ01000214">
    <property type="protein sequence ID" value="TFY66844.1"/>
    <property type="molecule type" value="Genomic_DNA"/>
</dbReference>
<dbReference type="SUPFAM" id="SSF55729">
    <property type="entry name" value="Acyl-CoA N-acyltransferases (Nat)"/>
    <property type="match status" value="1"/>
</dbReference>
<dbReference type="InterPro" id="IPR016181">
    <property type="entry name" value="Acyl_CoA_acyltransferase"/>
</dbReference>
<dbReference type="SUPFAM" id="SSF56112">
    <property type="entry name" value="Protein kinase-like (PK-like)"/>
    <property type="match status" value="1"/>
</dbReference>
<protein>
    <recommendedName>
        <fullName evidence="1">Aminoglycoside phosphotransferase domain-containing protein</fullName>
    </recommendedName>
</protein>
<dbReference type="Gene3D" id="3.90.1200.10">
    <property type="match status" value="1"/>
</dbReference>
<evidence type="ECO:0000313" key="2">
    <source>
        <dbReference type="EMBL" id="TFY66844.1"/>
    </source>
</evidence>
<sequence length="630" mass="71215">MGRAMRSKSLERFCGHRRLTSTDRVPMSEFPIRPAMNSTYDVALNALVGSDASLRDPFFRTMVHACNANGLIYLAFNKSEKIAGVGLWVAPRQDLFKTVASKAQRWWNKDGKLESFWCSILATDPNFQKKGIATAICQAVYERAAAANTRIAISATNERNDIGICQSPILWFRCLAVPENYRLPRSSSKILMPQGHFYEHDGTEVLLDPPFDPRAGTTFVVENAEDLRRCYDEEGLDLQSLCSEAEKIVGGGSLIKVKEAMILSASGYNDVYELRFYPEGDQTPAASETVPRSAVARLLRKVVHTESSRHKYYLQKMLSELAVLELLHATASRTVPVPRCLGYRINFVNGGEPDNEPLGRRPYMILEKCKGVTDEWPCHDLTDEQKIRMVHQLAAIHVALSQVPIPPDAHIGSIRSGDDGISSATVQVGPLFEPSSSNEPAAGPFPSFESYIQHLVGRARAVSPSCTDLDEALDLVAKLTPSSDDPSLHLPTLTHIDFETRNILTLDGHVHGIIDWEFHAVFPAFLSHDYPKWLLYEGRFDPRYAPWGQDICTIVWAERKDDAERYRRVFKQEVEKIDRNYMRAVEEGARARQLVDWLRDWDDYPGYLTGFHNWLDSLQTDKRRVRKEDE</sequence>
<evidence type="ECO:0000259" key="1">
    <source>
        <dbReference type="Pfam" id="PF01636"/>
    </source>
</evidence>
<proteinExistence type="predicted"/>
<dbReference type="InterPro" id="IPR051678">
    <property type="entry name" value="AGP_Transferase"/>
</dbReference>
<keyword evidence="3" id="KW-1185">Reference proteome</keyword>
<dbReference type="InterPro" id="IPR002575">
    <property type="entry name" value="Aminoglycoside_PTrfase"/>
</dbReference>
<dbReference type="OrthoDB" id="8300194at2759"/>
<dbReference type="Proteomes" id="UP000298327">
    <property type="component" value="Unassembled WGS sequence"/>
</dbReference>
<dbReference type="Pfam" id="PF01636">
    <property type="entry name" value="APH"/>
    <property type="match status" value="1"/>
</dbReference>
<evidence type="ECO:0000313" key="3">
    <source>
        <dbReference type="Proteomes" id="UP000298327"/>
    </source>
</evidence>
<accession>A0A4Y9YWQ6</accession>
<reference evidence="2 3" key="1">
    <citation type="submission" date="2019-02" db="EMBL/GenBank/DDBJ databases">
        <title>Genome sequencing of the rare red list fungi Dentipellis fragilis.</title>
        <authorList>
            <person name="Buettner E."/>
            <person name="Kellner H."/>
        </authorList>
    </citation>
    <scope>NUCLEOTIDE SEQUENCE [LARGE SCALE GENOMIC DNA]</scope>
    <source>
        <strain evidence="2 3">DSM 105465</strain>
    </source>
</reference>
<gene>
    <name evidence="2" type="ORF">EVG20_g4246</name>
</gene>